<dbReference type="SMART" id="SM00293">
    <property type="entry name" value="PWWP"/>
    <property type="match status" value="1"/>
</dbReference>
<feature type="compositionally biased region" description="Polar residues" evidence="15">
    <location>
        <begin position="116"/>
        <end position="126"/>
    </location>
</feature>
<dbReference type="Pfam" id="PF00855">
    <property type="entry name" value="PWWP"/>
    <property type="match status" value="1"/>
</dbReference>
<evidence type="ECO:0000313" key="20">
    <source>
        <dbReference type="Proteomes" id="UP000215335"/>
    </source>
</evidence>
<keyword evidence="4" id="KW-0479">Metal-binding</keyword>
<dbReference type="SUPFAM" id="SSF57903">
    <property type="entry name" value="FYVE/PHD zinc finger"/>
    <property type="match status" value="1"/>
</dbReference>
<dbReference type="InterPro" id="IPR011011">
    <property type="entry name" value="Znf_FYVE_PHD"/>
</dbReference>
<dbReference type="InterPro" id="IPR000313">
    <property type="entry name" value="PWWP_dom"/>
</dbReference>
<dbReference type="OrthoDB" id="298344at2759"/>
<evidence type="ECO:0000256" key="5">
    <source>
        <dbReference type="ARBA" id="ARBA00022771"/>
    </source>
</evidence>
<keyword evidence="7" id="KW-0156">Chromatin regulator</keyword>
<dbReference type="Gene3D" id="1.20.920.10">
    <property type="entry name" value="Bromodomain-like"/>
    <property type="match status" value="1"/>
</dbReference>
<dbReference type="Pfam" id="PF24324">
    <property type="entry name" value="MYND_ZMYND11_ZMYD8"/>
    <property type="match status" value="2"/>
</dbReference>
<dbReference type="InterPro" id="IPR013083">
    <property type="entry name" value="Znf_RING/FYVE/PHD"/>
</dbReference>
<accession>A0A232FDK8</accession>
<feature type="region of interest" description="Disordered" evidence="15">
    <location>
        <begin position="480"/>
        <end position="661"/>
    </location>
</feature>
<evidence type="ECO:0000256" key="11">
    <source>
        <dbReference type="ARBA" id="ARBA00023163"/>
    </source>
</evidence>
<protein>
    <recommendedName>
        <fullName evidence="21">Protein kinase C-binding protein 1</fullName>
    </recommendedName>
</protein>
<feature type="domain" description="Bromo" evidence="16">
    <location>
        <begin position="253"/>
        <end position="323"/>
    </location>
</feature>
<evidence type="ECO:0000256" key="13">
    <source>
        <dbReference type="PROSITE-ProRule" id="PRU00035"/>
    </source>
</evidence>
<dbReference type="Gene3D" id="2.30.30.140">
    <property type="match status" value="1"/>
</dbReference>
<dbReference type="InterPro" id="IPR044075">
    <property type="entry name" value="PRKCBP1_PHD"/>
</dbReference>
<evidence type="ECO:0000256" key="9">
    <source>
        <dbReference type="ARBA" id="ARBA00023015"/>
    </source>
</evidence>
<evidence type="ECO:0000313" key="19">
    <source>
        <dbReference type="EMBL" id="OXU28600.1"/>
    </source>
</evidence>
<feature type="compositionally biased region" description="Low complexity" evidence="15">
    <location>
        <begin position="841"/>
        <end position="858"/>
    </location>
</feature>
<keyword evidence="12" id="KW-0539">Nucleus</keyword>
<dbReference type="GO" id="GO:0005694">
    <property type="term" value="C:chromosome"/>
    <property type="evidence" value="ECO:0007669"/>
    <property type="project" value="UniProtKB-SubCell"/>
</dbReference>
<evidence type="ECO:0000259" key="16">
    <source>
        <dbReference type="PROSITE" id="PS50014"/>
    </source>
</evidence>
<dbReference type="InterPro" id="IPR036427">
    <property type="entry name" value="Bromodomain-like_sf"/>
</dbReference>
<feature type="compositionally biased region" description="Basic and acidic residues" evidence="15">
    <location>
        <begin position="86"/>
        <end position="110"/>
    </location>
</feature>
<feature type="domain" description="MYND-type" evidence="18">
    <location>
        <begin position="1164"/>
        <end position="1198"/>
    </location>
</feature>
<feature type="region of interest" description="Disordered" evidence="15">
    <location>
        <begin position="805"/>
        <end position="859"/>
    </location>
</feature>
<feature type="compositionally biased region" description="Low complexity" evidence="15">
    <location>
        <begin position="1316"/>
        <end position="1339"/>
    </location>
</feature>
<comment type="subcellular location">
    <subcellularLocation>
        <location evidence="2">Chromosome</location>
    </subcellularLocation>
    <subcellularLocation>
        <location evidence="1">Nucleus</location>
    </subcellularLocation>
</comment>
<evidence type="ECO:0000256" key="8">
    <source>
        <dbReference type="ARBA" id="ARBA00022990"/>
    </source>
</evidence>
<reference evidence="19 20" key="1">
    <citation type="journal article" date="2017" name="Curr. Biol.">
        <title>The Evolution of Venom by Co-option of Single-Copy Genes.</title>
        <authorList>
            <person name="Martinson E.O."/>
            <person name="Mrinalini"/>
            <person name="Kelkar Y.D."/>
            <person name="Chang C.H."/>
            <person name="Werren J.H."/>
        </authorList>
    </citation>
    <scope>NUCLEOTIDE SEQUENCE [LARGE SCALE GENOMIC DNA]</scope>
    <source>
        <strain evidence="19 20">Alberta</strain>
        <tissue evidence="19">Whole body</tissue>
    </source>
</reference>
<dbReference type="InterPro" id="IPR001487">
    <property type="entry name" value="Bromodomain"/>
</dbReference>
<feature type="compositionally biased region" description="Basic and acidic residues" evidence="15">
    <location>
        <begin position="7"/>
        <end position="19"/>
    </location>
</feature>
<keyword evidence="9" id="KW-0805">Transcription regulation</keyword>
<feature type="compositionally biased region" description="Basic and acidic residues" evidence="15">
    <location>
        <begin position="627"/>
        <end position="650"/>
    </location>
</feature>
<evidence type="ECO:0000259" key="17">
    <source>
        <dbReference type="PROSITE" id="PS50812"/>
    </source>
</evidence>
<dbReference type="GO" id="GO:0005634">
    <property type="term" value="C:nucleus"/>
    <property type="evidence" value="ECO:0007669"/>
    <property type="project" value="UniProtKB-SubCell"/>
</dbReference>
<keyword evidence="10 13" id="KW-0103">Bromodomain</keyword>
<feature type="compositionally biased region" description="Polar residues" evidence="15">
    <location>
        <begin position="571"/>
        <end position="589"/>
    </location>
</feature>
<keyword evidence="3" id="KW-0158">Chromosome</keyword>
<evidence type="ECO:0000256" key="14">
    <source>
        <dbReference type="PROSITE-ProRule" id="PRU00134"/>
    </source>
</evidence>
<feature type="region of interest" description="Disordered" evidence="15">
    <location>
        <begin position="1316"/>
        <end position="1357"/>
    </location>
</feature>
<dbReference type="InterPro" id="IPR018359">
    <property type="entry name" value="Bromodomain_CS"/>
</dbReference>
<gene>
    <name evidence="19" type="ORF">TSAR_005360</name>
</gene>
<evidence type="ECO:0000256" key="7">
    <source>
        <dbReference type="ARBA" id="ARBA00022853"/>
    </source>
</evidence>
<dbReference type="Pfam" id="PF23460">
    <property type="entry name" value="ZMYND8_CC"/>
    <property type="match status" value="2"/>
</dbReference>
<feature type="domain" description="MYND-type" evidence="18">
    <location>
        <begin position="1271"/>
        <end position="1305"/>
    </location>
</feature>
<evidence type="ECO:0000256" key="3">
    <source>
        <dbReference type="ARBA" id="ARBA00022454"/>
    </source>
</evidence>
<evidence type="ECO:0000256" key="10">
    <source>
        <dbReference type="ARBA" id="ARBA00023117"/>
    </source>
</evidence>
<dbReference type="PROSITE" id="PS00633">
    <property type="entry name" value="BROMODOMAIN_1"/>
    <property type="match status" value="1"/>
</dbReference>
<evidence type="ECO:0000256" key="2">
    <source>
        <dbReference type="ARBA" id="ARBA00004286"/>
    </source>
</evidence>
<organism evidence="19 20">
    <name type="scientific">Trichomalopsis sarcophagae</name>
    <dbReference type="NCBI Taxonomy" id="543379"/>
    <lineage>
        <taxon>Eukaryota</taxon>
        <taxon>Metazoa</taxon>
        <taxon>Ecdysozoa</taxon>
        <taxon>Arthropoda</taxon>
        <taxon>Hexapoda</taxon>
        <taxon>Insecta</taxon>
        <taxon>Pterygota</taxon>
        <taxon>Neoptera</taxon>
        <taxon>Endopterygota</taxon>
        <taxon>Hymenoptera</taxon>
        <taxon>Apocrita</taxon>
        <taxon>Proctotrupomorpha</taxon>
        <taxon>Chalcidoidea</taxon>
        <taxon>Pteromalidae</taxon>
        <taxon>Pteromalinae</taxon>
        <taxon>Trichomalopsis</taxon>
    </lineage>
</organism>
<feature type="compositionally biased region" description="Basic and acidic residues" evidence="15">
    <location>
        <begin position="590"/>
        <end position="600"/>
    </location>
</feature>
<dbReference type="SUPFAM" id="SSF47370">
    <property type="entry name" value="Bromodomain"/>
    <property type="match status" value="1"/>
</dbReference>
<keyword evidence="5 14" id="KW-0863">Zinc-finger</keyword>
<feature type="compositionally biased region" description="Polar residues" evidence="15">
    <location>
        <begin position="1348"/>
        <end position="1357"/>
    </location>
</feature>
<keyword evidence="20" id="KW-1185">Reference proteome</keyword>
<dbReference type="SUPFAM" id="SSF63748">
    <property type="entry name" value="Tudor/PWWP/MBT"/>
    <property type="match status" value="1"/>
</dbReference>
<name>A0A232FDK8_9HYME</name>
<evidence type="ECO:0000256" key="15">
    <source>
        <dbReference type="SAM" id="MobiDB-lite"/>
    </source>
</evidence>
<dbReference type="CDD" id="cd15538">
    <property type="entry name" value="PHD_PRKCBP1"/>
    <property type="match status" value="1"/>
</dbReference>
<dbReference type="GO" id="GO:0008270">
    <property type="term" value="F:zinc ion binding"/>
    <property type="evidence" value="ECO:0007669"/>
    <property type="project" value="UniProtKB-KW"/>
</dbReference>
<evidence type="ECO:0000256" key="4">
    <source>
        <dbReference type="ARBA" id="ARBA00022723"/>
    </source>
</evidence>
<keyword evidence="8" id="KW-0007">Acetylation</keyword>
<dbReference type="Gene3D" id="3.30.40.10">
    <property type="entry name" value="Zinc/RING finger domain, C3HC4 (zinc finger)"/>
    <property type="match status" value="1"/>
</dbReference>
<feature type="compositionally biased region" description="Polar residues" evidence="15">
    <location>
        <begin position="139"/>
        <end position="154"/>
    </location>
</feature>
<dbReference type="EMBL" id="NNAY01000410">
    <property type="protein sequence ID" value="OXU28600.1"/>
    <property type="molecule type" value="Genomic_DNA"/>
</dbReference>
<dbReference type="PROSITE" id="PS50014">
    <property type="entry name" value="BROMODOMAIN_2"/>
    <property type="match status" value="1"/>
</dbReference>
<sequence length="1357" mass="152549">MESNESPEDKNLETSKEIEVSNFVEDKENENESDEDSSDDNMVIEENEKRESEEDMCKKTNETEKNIVEPEDTDSAKINTLPNDSITKEKESKKDDDKSAEDSEVIKETESAELDTPTQAVTSVTPKDTKETNRKRKSTNTSPVRSSPVEQQQNGGVGSDGMASKRKRLDSKTDRFCWRCHKESVETQCSACPRSWHRRCMGGAPPLSVTNWICGECAGILQAENAETRSQSMAQLTVDQLCMMLKHVVERMRDQHGSQPFWKAVDLNEVPNYLEYVVKPMDLSLLESNVRAKLYGSTDAFMADAKWIQHNCIVFNTCGDTSKLTNTAKQMLKVARQEVSEIEACPDCFAHGRNLPRPLPSWFVEPCRRPHPIVWAKLKGFPFWPAKAMPRLNTQGLVDVRFFGEHDRAWVSPKDIYLYSQEPPVALPKKKKLEMEQCVKEVEEHSKKLEQVFGEFRYASPKVQYDPHDQMQIKLLLPNYDPSQNSRTAAPKADSQQPQINNKSVTPKVDKKPQPEPKSTIVANTNGVAESTPIEKRKLVRKKKTVESPQPSSVNKASPEIETIIVDPKSKSQSRSPPATPTLLVNNNISKEKSKSKSPESPDIAEIIEVSPSSPPKKSVVAPIRKLKGDVINKRSSSEKDVDHQDEPLAKKPNVIKNANGKPNTIVHSMPGLNSLQNHNDIVKTVSPGQKPKTIYIHSNMRKSSSLVPVNSKFSAKSPQSEIRLVNKGLNKSVNKEATRFPVNNIQRSKDDSLSNSSKPMTAIPVSAKKDQKAMYHMMNSNTSESAKHLSEKDTRLSDPITVIKQEPKDDVSPKVPLMRKPGKARKSFPNKPPSFPQVMTPTTSATPPSSSSSSSYPLTKAAASANDAMVYIPPQSNDLRSSAYELPPPEAGPATAQIHNTSRDLANRVAQLIAETIKEAAENNAVGGGSVVNHHEATIHYLKLRMERLKWEHKQEMAELKHNNASMEVEKFRAVQDVRREAEADKLHSIDRKRSTSSGALSAAAKLCFTVAGTPLTATVHANRNTGHRTLPHMARKRKFRPKLRKLHNSSKRIHNTSRDLANRVAQLIAETIKEAAENNAVGGGSVVNHHEATIHYLKLRMERLKWEHKQEMAELKHNNELVLRELKASMEVEKFRAVQDVRREAEADKLHSIEETKRKQWCVVCGREAMFYCCWNTAYCDYPCQQKHWASHITTCGQKTQVQTQTQKTPQQQQKSGSSSSQSVLKSQQVMPKLVINRPQKSSDFIDVRREAEADKLHSIEETKRKQWCVVCGREAMFYCCWNTAYCDYPCQQKHWASHITTCGQKTQVQTQTQKTPQQQQKSGSSSSQSVLKSQQVMPKLVINRPQKSSGLRRA</sequence>
<feature type="compositionally biased region" description="Acidic residues" evidence="15">
    <location>
        <begin position="27"/>
        <end position="45"/>
    </location>
</feature>
<dbReference type="InterPro" id="IPR037967">
    <property type="entry name" value="ZMYND8_Bromo_dom"/>
</dbReference>
<proteinExistence type="predicted"/>
<feature type="domain" description="PWWP" evidence="17">
    <location>
        <begin position="370"/>
        <end position="422"/>
    </location>
</feature>
<dbReference type="Gene3D" id="6.10.140.2220">
    <property type="match status" value="2"/>
</dbReference>
<dbReference type="PROSITE" id="PS01360">
    <property type="entry name" value="ZF_MYND_1"/>
    <property type="match status" value="2"/>
</dbReference>
<dbReference type="STRING" id="543379.A0A232FDK8"/>
<dbReference type="GO" id="GO:0140006">
    <property type="term" value="F:histone H3 reader activity"/>
    <property type="evidence" value="ECO:0007669"/>
    <property type="project" value="UniProtKB-ARBA"/>
</dbReference>
<keyword evidence="6" id="KW-0862">Zinc</keyword>
<dbReference type="CDD" id="cd20160">
    <property type="entry name" value="PWWP_PRKCBP1"/>
    <property type="match status" value="1"/>
</dbReference>
<evidence type="ECO:0000256" key="6">
    <source>
        <dbReference type="ARBA" id="ARBA00022833"/>
    </source>
</evidence>
<keyword evidence="11" id="KW-0804">Transcription</keyword>
<evidence type="ECO:0000259" key="18">
    <source>
        <dbReference type="PROSITE" id="PS50865"/>
    </source>
</evidence>
<evidence type="ECO:0000256" key="1">
    <source>
        <dbReference type="ARBA" id="ARBA00004123"/>
    </source>
</evidence>
<feature type="compositionally biased region" description="Polar residues" evidence="15">
    <location>
        <begin position="547"/>
        <end position="556"/>
    </location>
</feature>
<dbReference type="InterPro" id="IPR002893">
    <property type="entry name" value="Znf_MYND"/>
</dbReference>
<dbReference type="PANTHER" id="PTHR46453:SF5">
    <property type="entry name" value="PROTEIN KINASE C-BINDING PROTEIN 1 ISOFORM X1"/>
    <property type="match status" value="1"/>
</dbReference>
<dbReference type="InterPro" id="IPR057053">
    <property type="entry name" value="MYND_ZMYND11_ZMYD8"/>
</dbReference>
<feature type="compositionally biased region" description="Polar residues" evidence="15">
    <location>
        <begin position="481"/>
        <end position="505"/>
    </location>
</feature>
<evidence type="ECO:0000256" key="12">
    <source>
        <dbReference type="ARBA" id="ARBA00023242"/>
    </source>
</evidence>
<dbReference type="CDD" id="cd05508">
    <property type="entry name" value="Bromo_RACK7"/>
    <property type="match status" value="1"/>
</dbReference>
<dbReference type="SMART" id="SM00297">
    <property type="entry name" value="BROMO"/>
    <property type="match status" value="1"/>
</dbReference>
<comment type="caution">
    <text evidence="19">The sequence shown here is derived from an EMBL/GenBank/DDBJ whole genome shotgun (WGS) entry which is preliminary data.</text>
</comment>
<dbReference type="PROSITE" id="PS50865">
    <property type="entry name" value="ZF_MYND_2"/>
    <property type="match status" value="2"/>
</dbReference>
<feature type="region of interest" description="Disordered" evidence="15">
    <location>
        <begin position="1"/>
        <end position="167"/>
    </location>
</feature>
<dbReference type="PROSITE" id="PS50812">
    <property type="entry name" value="PWWP"/>
    <property type="match status" value="1"/>
</dbReference>
<dbReference type="GO" id="GO:0005737">
    <property type="term" value="C:cytoplasm"/>
    <property type="evidence" value="ECO:0007669"/>
    <property type="project" value="TreeGrafter"/>
</dbReference>
<dbReference type="FunFam" id="6.10.140.2220:FF:000002">
    <property type="entry name" value="Protein kinase C-binding protein 1 isoform C"/>
    <property type="match status" value="2"/>
</dbReference>
<dbReference type="PANTHER" id="PTHR46453">
    <property type="entry name" value="PROTEIN KINASE C-BINDING PROTEIN 1"/>
    <property type="match status" value="1"/>
</dbReference>
<dbReference type="GO" id="GO:0003714">
    <property type="term" value="F:transcription corepressor activity"/>
    <property type="evidence" value="ECO:0007669"/>
    <property type="project" value="TreeGrafter"/>
</dbReference>
<dbReference type="SUPFAM" id="SSF144232">
    <property type="entry name" value="HIT/MYND zinc finger-like"/>
    <property type="match status" value="2"/>
</dbReference>
<dbReference type="InterPro" id="IPR056987">
    <property type="entry name" value="ZMYND8_CC"/>
</dbReference>
<evidence type="ECO:0008006" key="21">
    <source>
        <dbReference type="Google" id="ProtNLM"/>
    </source>
</evidence>
<feature type="compositionally biased region" description="Low complexity" evidence="15">
    <location>
        <begin position="601"/>
        <end position="624"/>
    </location>
</feature>
<feature type="compositionally biased region" description="Basic and acidic residues" evidence="15">
    <location>
        <begin position="46"/>
        <end position="68"/>
    </location>
</feature>
<dbReference type="Proteomes" id="UP000215335">
    <property type="component" value="Unassembled WGS sequence"/>
</dbReference>
<dbReference type="Pfam" id="PF00439">
    <property type="entry name" value="Bromodomain"/>
    <property type="match status" value="1"/>
</dbReference>